<dbReference type="AlphaFoldDB" id="A0A9W9MA26"/>
<accession>A0A9W9MA26</accession>
<proteinExistence type="predicted"/>
<feature type="compositionally biased region" description="Acidic residues" evidence="1">
    <location>
        <begin position="125"/>
        <end position="141"/>
    </location>
</feature>
<dbReference type="EMBL" id="JAPQKP010000004">
    <property type="protein sequence ID" value="KAJ5194259.1"/>
    <property type="molecule type" value="Genomic_DNA"/>
</dbReference>
<feature type="region of interest" description="Disordered" evidence="1">
    <location>
        <begin position="55"/>
        <end position="164"/>
    </location>
</feature>
<reference evidence="2" key="1">
    <citation type="submission" date="2022-11" db="EMBL/GenBank/DDBJ databases">
        <authorList>
            <person name="Petersen C."/>
        </authorList>
    </citation>
    <scope>NUCLEOTIDE SEQUENCE</scope>
    <source>
        <strain evidence="2">IBT 16849</strain>
    </source>
</reference>
<name>A0A9W9MA26_9EURO</name>
<dbReference type="Proteomes" id="UP001150879">
    <property type="component" value="Unassembled WGS sequence"/>
</dbReference>
<feature type="compositionally biased region" description="Acidic residues" evidence="1">
    <location>
        <begin position="150"/>
        <end position="164"/>
    </location>
</feature>
<gene>
    <name evidence="2" type="ORF">N7472_006725</name>
</gene>
<evidence type="ECO:0000313" key="3">
    <source>
        <dbReference type="Proteomes" id="UP001150879"/>
    </source>
</evidence>
<reference evidence="2" key="2">
    <citation type="journal article" date="2023" name="IMA Fungus">
        <title>Comparative genomic study of the Penicillium genus elucidates a diverse pangenome and 15 lateral gene transfer events.</title>
        <authorList>
            <person name="Petersen C."/>
            <person name="Sorensen T."/>
            <person name="Nielsen M.R."/>
            <person name="Sondergaard T.E."/>
            <person name="Sorensen J.L."/>
            <person name="Fitzpatrick D.A."/>
            <person name="Frisvad J.C."/>
            <person name="Nielsen K.L."/>
        </authorList>
    </citation>
    <scope>NUCLEOTIDE SEQUENCE</scope>
    <source>
        <strain evidence="2">IBT 16849</strain>
    </source>
</reference>
<comment type="caution">
    <text evidence="2">The sequence shown here is derived from an EMBL/GenBank/DDBJ whole genome shotgun (WGS) entry which is preliminary data.</text>
</comment>
<evidence type="ECO:0000256" key="1">
    <source>
        <dbReference type="SAM" id="MobiDB-lite"/>
    </source>
</evidence>
<dbReference type="OrthoDB" id="5420368at2759"/>
<keyword evidence="3" id="KW-1185">Reference proteome</keyword>
<feature type="compositionally biased region" description="Polar residues" evidence="1">
    <location>
        <begin position="66"/>
        <end position="76"/>
    </location>
</feature>
<evidence type="ECO:0000313" key="2">
    <source>
        <dbReference type="EMBL" id="KAJ5194259.1"/>
    </source>
</evidence>
<sequence length="164" mass="17918">MGKVKWDEAADHTLLATIIQSHHLRVDAAKVAEAWPVQDEDQKPTPRAIKERLIKIKEKTRARNPSAATSGTSSPVTPKKRTLQKKADDASAPAGPPRKRKRAATDAAEDDEDVIVKKDQNLTAEDNEPLADFPVQEETDTDNGKGDAAWTEDNEDPDSDSPSS</sequence>
<organism evidence="2 3">
    <name type="scientific">Penicillium cf. griseofulvum</name>
    <dbReference type="NCBI Taxonomy" id="2972120"/>
    <lineage>
        <taxon>Eukaryota</taxon>
        <taxon>Fungi</taxon>
        <taxon>Dikarya</taxon>
        <taxon>Ascomycota</taxon>
        <taxon>Pezizomycotina</taxon>
        <taxon>Eurotiomycetes</taxon>
        <taxon>Eurotiomycetidae</taxon>
        <taxon>Eurotiales</taxon>
        <taxon>Aspergillaceae</taxon>
        <taxon>Penicillium</taxon>
    </lineage>
</organism>
<protein>
    <submittedName>
        <fullName evidence="2">Uncharacterized protein</fullName>
    </submittedName>
</protein>